<dbReference type="EMBL" id="AZFY01000120">
    <property type="protein sequence ID" value="KRM04426.1"/>
    <property type="molecule type" value="Genomic_DNA"/>
</dbReference>
<comment type="caution">
    <text evidence="1">The sequence shown here is derived from an EMBL/GenBank/DDBJ whole genome shotgun (WGS) entry which is preliminary data.</text>
</comment>
<evidence type="ECO:0008006" key="5">
    <source>
        <dbReference type="Google" id="ProtNLM"/>
    </source>
</evidence>
<proteinExistence type="predicted"/>
<reference evidence="1" key="1">
    <citation type="journal article" date="2014" name="Genome Announc.">
        <title>Draft Genome Sequences of Two Lactobacillus Strains, L. farraginis JCM 14108T and L. composti JCM 14202T, Isolated from Compost of Distilled Shochu Residue.</title>
        <authorList>
            <person name="Yuki M."/>
            <person name="Oshima K."/>
            <person name="Suda W."/>
            <person name="Kitahara M."/>
            <person name="Kitamura K."/>
            <person name="Iida T."/>
            <person name="Hattori M."/>
            <person name="Ohkuma M."/>
        </authorList>
    </citation>
    <scope>NUCLEOTIDE SEQUENCE [LARGE SCALE GENOMIC DNA]</scope>
    <source>
        <strain evidence="1">JCM 14108</strain>
    </source>
</reference>
<dbReference type="Proteomes" id="UP000051966">
    <property type="component" value="Unassembled WGS sequence"/>
</dbReference>
<dbReference type="EMBL" id="BAKI01000035">
    <property type="protein sequence ID" value="GAF37483.1"/>
    <property type="molecule type" value="Genomic_DNA"/>
</dbReference>
<evidence type="ECO:0000313" key="1">
    <source>
        <dbReference type="EMBL" id="GAF37483.1"/>
    </source>
</evidence>
<protein>
    <recommendedName>
        <fullName evidence="5">DUF3800 domain-containing protein</fullName>
    </recommendedName>
</protein>
<dbReference type="Proteomes" id="UP000019488">
    <property type="component" value="Unassembled WGS sequence"/>
</dbReference>
<dbReference type="Pfam" id="PF12686">
    <property type="entry name" value="DUF3800"/>
    <property type="match status" value="1"/>
</dbReference>
<evidence type="ECO:0000313" key="4">
    <source>
        <dbReference type="Proteomes" id="UP000051966"/>
    </source>
</evidence>
<sequence>MNGVCQNSVYFFVDDSGVLNKNSPCKDFIYAGYSFLSKTKMEDAKRRYRNMVHIVKNATHIDGEIKASKLEKKYKNKLFKVFKYEQSFSVAVDISKVYDHILGSKNSIHRYKDYVLKRIIKSEILNYINKNIIDAKDDLKIHIYLDEQATATNGVYTLKESIYEELAEGISNYDYGTFHDPVMEGKVIVSVEYCDSSMNYLIQSADILANRIENSYYFGDQSLRKIPNHLCLNMP</sequence>
<dbReference type="InterPro" id="IPR024524">
    <property type="entry name" value="DUF3800"/>
</dbReference>
<keyword evidence="4" id="KW-1185">Reference proteome</keyword>
<dbReference type="AlphaFoldDB" id="X0PBU4"/>
<accession>X0PBU4</accession>
<name>X0PBU4_9LACO</name>
<evidence type="ECO:0000313" key="3">
    <source>
        <dbReference type="Proteomes" id="UP000019488"/>
    </source>
</evidence>
<organism evidence="1 3">
    <name type="scientific">Lentilactobacillus farraginis DSM 18382 = JCM 14108</name>
    <dbReference type="NCBI Taxonomy" id="1423743"/>
    <lineage>
        <taxon>Bacteria</taxon>
        <taxon>Bacillati</taxon>
        <taxon>Bacillota</taxon>
        <taxon>Bacilli</taxon>
        <taxon>Lactobacillales</taxon>
        <taxon>Lactobacillaceae</taxon>
        <taxon>Lentilactobacillus</taxon>
    </lineage>
</organism>
<dbReference type="PATRIC" id="fig|1423743.5.peg.891"/>
<gene>
    <name evidence="2" type="ORF">FD41_GL000864</name>
    <name evidence="1" type="ORF">JCM14108_2519</name>
</gene>
<evidence type="ECO:0000313" key="2">
    <source>
        <dbReference type="EMBL" id="KRM04426.1"/>
    </source>
</evidence>
<reference evidence="2 4" key="2">
    <citation type="journal article" date="2015" name="Genome Announc.">
        <title>Expanding the biotechnology potential of lactobacilli through comparative genomics of 213 strains and associated genera.</title>
        <authorList>
            <person name="Sun Z."/>
            <person name="Harris H.M."/>
            <person name="McCann A."/>
            <person name="Guo C."/>
            <person name="Argimon S."/>
            <person name="Zhang W."/>
            <person name="Yang X."/>
            <person name="Jeffery I.B."/>
            <person name="Cooney J.C."/>
            <person name="Kagawa T.F."/>
            <person name="Liu W."/>
            <person name="Song Y."/>
            <person name="Salvetti E."/>
            <person name="Wrobel A."/>
            <person name="Rasinkangas P."/>
            <person name="Parkhill J."/>
            <person name="Rea M.C."/>
            <person name="O'Sullivan O."/>
            <person name="Ritari J."/>
            <person name="Douillard F.P."/>
            <person name="Paul Ross R."/>
            <person name="Yang R."/>
            <person name="Briner A.E."/>
            <person name="Felis G.E."/>
            <person name="de Vos W.M."/>
            <person name="Barrangou R."/>
            <person name="Klaenhammer T.R."/>
            <person name="Caufield P.W."/>
            <person name="Cui Y."/>
            <person name="Zhang H."/>
            <person name="O'Toole P.W."/>
        </authorList>
    </citation>
    <scope>NUCLEOTIDE SEQUENCE [LARGE SCALE GENOMIC DNA]</scope>
    <source>
        <strain evidence="2 4">DSM 18382</strain>
    </source>
</reference>
<dbReference type="RefSeq" id="WP_035180714.1">
    <property type="nucleotide sequence ID" value="NZ_AZFY01000120.1"/>
</dbReference>
<dbReference type="OrthoDB" id="3199559at2"/>